<accession>A0A4R5CPJ5</accession>
<dbReference type="GO" id="GO:0016757">
    <property type="term" value="F:glycosyltransferase activity"/>
    <property type="evidence" value="ECO:0007669"/>
    <property type="project" value="UniProtKB-KW"/>
</dbReference>
<gene>
    <name evidence="5" type="ORF">E0F91_13225</name>
</gene>
<comment type="similarity">
    <text evidence="1">Belongs to the glycosyltransferase 2 family.</text>
</comment>
<dbReference type="Pfam" id="PF00535">
    <property type="entry name" value="Glycos_transf_2"/>
    <property type="match status" value="1"/>
</dbReference>
<dbReference type="Gene3D" id="3.90.550.10">
    <property type="entry name" value="Spore Coat Polysaccharide Biosynthesis Protein SpsA, Chain A"/>
    <property type="match status" value="1"/>
</dbReference>
<organism evidence="5 6">
    <name type="scientific">Flavobacterium sandaracinum</name>
    <dbReference type="NCBI Taxonomy" id="2541733"/>
    <lineage>
        <taxon>Bacteria</taxon>
        <taxon>Pseudomonadati</taxon>
        <taxon>Bacteroidota</taxon>
        <taxon>Flavobacteriia</taxon>
        <taxon>Flavobacteriales</taxon>
        <taxon>Flavobacteriaceae</taxon>
        <taxon>Flavobacterium</taxon>
    </lineage>
</organism>
<dbReference type="OrthoDB" id="1143197at2"/>
<dbReference type="EMBL" id="SMFN01000017">
    <property type="protein sequence ID" value="TDE02046.1"/>
    <property type="molecule type" value="Genomic_DNA"/>
</dbReference>
<keyword evidence="2" id="KW-0328">Glycosyltransferase</keyword>
<protein>
    <submittedName>
        <fullName evidence="5">Glycosyltransferase</fullName>
    </submittedName>
</protein>
<evidence type="ECO:0000256" key="3">
    <source>
        <dbReference type="ARBA" id="ARBA00022679"/>
    </source>
</evidence>
<dbReference type="Proteomes" id="UP000294644">
    <property type="component" value="Unassembled WGS sequence"/>
</dbReference>
<evidence type="ECO:0000313" key="5">
    <source>
        <dbReference type="EMBL" id="TDE02046.1"/>
    </source>
</evidence>
<evidence type="ECO:0000259" key="4">
    <source>
        <dbReference type="Pfam" id="PF00535"/>
    </source>
</evidence>
<comment type="caution">
    <text evidence="5">The sequence shown here is derived from an EMBL/GenBank/DDBJ whole genome shotgun (WGS) entry which is preliminary data.</text>
</comment>
<feature type="domain" description="Glycosyltransferase 2-like" evidence="4">
    <location>
        <begin position="7"/>
        <end position="118"/>
    </location>
</feature>
<evidence type="ECO:0000313" key="6">
    <source>
        <dbReference type="Proteomes" id="UP000294644"/>
    </source>
</evidence>
<proteinExistence type="inferred from homology"/>
<evidence type="ECO:0000256" key="1">
    <source>
        <dbReference type="ARBA" id="ARBA00006739"/>
    </source>
</evidence>
<dbReference type="InterPro" id="IPR050834">
    <property type="entry name" value="Glycosyltransf_2"/>
</dbReference>
<evidence type="ECO:0000256" key="2">
    <source>
        <dbReference type="ARBA" id="ARBA00022676"/>
    </source>
</evidence>
<dbReference type="PANTHER" id="PTHR43685">
    <property type="entry name" value="GLYCOSYLTRANSFERASE"/>
    <property type="match status" value="1"/>
</dbReference>
<keyword evidence="3 5" id="KW-0808">Transferase</keyword>
<dbReference type="SUPFAM" id="SSF53448">
    <property type="entry name" value="Nucleotide-diphospho-sugar transferases"/>
    <property type="match status" value="1"/>
</dbReference>
<dbReference type="InterPro" id="IPR001173">
    <property type="entry name" value="Glyco_trans_2-like"/>
</dbReference>
<dbReference type="PANTHER" id="PTHR43685:SF5">
    <property type="entry name" value="GLYCOSYLTRANSFERASE EPSE-RELATED"/>
    <property type="match status" value="1"/>
</dbReference>
<reference evidence="5 6" key="1">
    <citation type="submission" date="2019-03" db="EMBL/GenBank/DDBJ databases">
        <title>Flavobacterium LB-D12 sp. nov., isolated from arctic soil.</title>
        <authorList>
            <person name="Chaudhary D.K."/>
        </authorList>
    </citation>
    <scope>NUCLEOTIDE SEQUENCE [LARGE SCALE GENOMIC DNA]</scope>
    <source>
        <strain evidence="5 6">LB-D12</strain>
    </source>
</reference>
<dbReference type="RefSeq" id="WP_132066933.1">
    <property type="nucleotide sequence ID" value="NZ_SMFN01000017.1"/>
</dbReference>
<dbReference type="InterPro" id="IPR029044">
    <property type="entry name" value="Nucleotide-diphossugar_trans"/>
</dbReference>
<sequence length="301" mass="35172">MKMTFTLLITTKNRLSDLAFTLSKISYLLQDVSCVIFDDGSTDDTSKFVKDNYPNITLLRNQVSKGLIHCRNQMLNQTKTDFAISLDDDAHFITDNALPLILNHFAVNSNCGVLAFRIYWGLIEPQTIFTNDVSARVQGFVGCGHVWRMKAWQTIPNYPSWFVFYGEEEFASYELFKKNIEIHYLPEVLVQHRVDVKARKNNADYILRLRRSLRSGWYLYFLFYPLSMIPKKMGYSIWMQLKLKIFKGDLKVFQAITLGLWDLISAIPKIIKNSNRLSKEEYIAYNKLPDAKIYWQPENKN</sequence>
<name>A0A4R5CPJ5_9FLAO</name>
<dbReference type="AlphaFoldDB" id="A0A4R5CPJ5"/>
<keyword evidence="6" id="KW-1185">Reference proteome</keyword>